<evidence type="ECO:0000256" key="3">
    <source>
        <dbReference type="ARBA" id="ARBA00022475"/>
    </source>
</evidence>
<dbReference type="AlphaFoldDB" id="A0A1U7CVE3"/>
<dbReference type="InterPro" id="IPR003400">
    <property type="entry name" value="ExbD"/>
</dbReference>
<evidence type="ECO:0000256" key="4">
    <source>
        <dbReference type="ARBA" id="ARBA00022692"/>
    </source>
</evidence>
<protein>
    <recommendedName>
        <fullName evidence="11">Biopolymer transport protein ExbD</fullName>
    </recommendedName>
</protein>
<dbReference type="Pfam" id="PF02472">
    <property type="entry name" value="ExbD"/>
    <property type="match status" value="1"/>
</dbReference>
<keyword evidence="10" id="KW-1185">Reference proteome</keyword>
<dbReference type="GO" id="GO:0005886">
    <property type="term" value="C:plasma membrane"/>
    <property type="evidence" value="ECO:0007669"/>
    <property type="project" value="UniProtKB-SubCell"/>
</dbReference>
<evidence type="ECO:0000256" key="6">
    <source>
        <dbReference type="ARBA" id="ARBA00023136"/>
    </source>
</evidence>
<dbReference type="EMBL" id="CP019082">
    <property type="protein sequence ID" value="APW62866.1"/>
    <property type="molecule type" value="Genomic_DNA"/>
</dbReference>
<sequence length="150" mass="16427">MLTHHLQTDEAPFINMTPMVDVILCLLVFFMAATRLYDWDESEFAVKVPEVADAAPLTAAPDDLVLTIVKPASVAVGEKIHDLDSLGTLLREARGRYANQGVMIRGEAKLAYQDLADVLSVCDSAGIRNVHLPVRSRDESKKAAESRPLP</sequence>
<dbReference type="GO" id="GO:0022857">
    <property type="term" value="F:transmembrane transporter activity"/>
    <property type="evidence" value="ECO:0007669"/>
    <property type="project" value="InterPro"/>
</dbReference>
<evidence type="ECO:0000256" key="8">
    <source>
        <dbReference type="SAM" id="Phobius"/>
    </source>
</evidence>
<keyword evidence="7" id="KW-0813">Transport</keyword>
<evidence type="ECO:0000256" key="7">
    <source>
        <dbReference type="RuleBase" id="RU003879"/>
    </source>
</evidence>
<comment type="similarity">
    <text evidence="2 7">Belongs to the ExbD/TolR family.</text>
</comment>
<dbReference type="Gene3D" id="3.30.420.270">
    <property type="match status" value="1"/>
</dbReference>
<evidence type="ECO:0000313" key="10">
    <source>
        <dbReference type="Proteomes" id="UP000186309"/>
    </source>
</evidence>
<evidence type="ECO:0000256" key="2">
    <source>
        <dbReference type="ARBA" id="ARBA00005811"/>
    </source>
</evidence>
<evidence type="ECO:0000313" key="9">
    <source>
        <dbReference type="EMBL" id="APW62866.1"/>
    </source>
</evidence>
<name>A0A1U7CVE3_9BACT</name>
<evidence type="ECO:0000256" key="5">
    <source>
        <dbReference type="ARBA" id="ARBA00022989"/>
    </source>
</evidence>
<dbReference type="PANTHER" id="PTHR30558:SF3">
    <property type="entry name" value="BIOPOLYMER TRANSPORT PROTEIN EXBD-RELATED"/>
    <property type="match status" value="1"/>
</dbReference>
<keyword evidence="5 8" id="KW-1133">Transmembrane helix</keyword>
<keyword evidence="4 7" id="KW-0812">Transmembrane</keyword>
<dbReference type="Proteomes" id="UP000186309">
    <property type="component" value="Chromosome"/>
</dbReference>
<comment type="subcellular location">
    <subcellularLocation>
        <location evidence="1">Cell membrane</location>
        <topology evidence="1">Single-pass membrane protein</topology>
    </subcellularLocation>
    <subcellularLocation>
        <location evidence="7">Cell membrane</location>
        <topology evidence="7">Single-pass type II membrane protein</topology>
    </subcellularLocation>
</comment>
<gene>
    <name evidence="9" type="ORF">BSF38_04422</name>
</gene>
<dbReference type="PANTHER" id="PTHR30558">
    <property type="entry name" value="EXBD MEMBRANE COMPONENT OF PMF-DRIVEN MACROMOLECULE IMPORT SYSTEM"/>
    <property type="match status" value="1"/>
</dbReference>
<evidence type="ECO:0008006" key="11">
    <source>
        <dbReference type="Google" id="ProtNLM"/>
    </source>
</evidence>
<reference evidence="10" key="1">
    <citation type="submission" date="2016-12" db="EMBL/GenBank/DDBJ databases">
        <title>Comparative genomics of four Isosphaeraceae planctomycetes: a common pool of plasmids and glycoside hydrolase genes.</title>
        <authorList>
            <person name="Ivanova A."/>
        </authorList>
    </citation>
    <scope>NUCLEOTIDE SEQUENCE [LARGE SCALE GENOMIC DNA]</scope>
    <source>
        <strain evidence="10">PX4</strain>
    </source>
</reference>
<keyword evidence="7" id="KW-0653">Protein transport</keyword>
<evidence type="ECO:0000256" key="1">
    <source>
        <dbReference type="ARBA" id="ARBA00004162"/>
    </source>
</evidence>
<dbReference type="STRING" id="1387353.BSF38_04422"/>
<dbReference type="RefSeq" id="WP_076349274.1">
    <property type="nucleotide sequence ID" value="NZ_CP019082.1"/>
</dbReference>
<keyword evidence="3" id="KW-1003">Cell membrane</keyword>
<keyword evidence="6 8" id="KW-0472">Membrane</keyword>
<dbReference type="KEGG" id="pbor:BSF38_04422"/>
<feature type="transmembrane region" description="Helical" evidence="8">
    <location>
        <begin position="12"/>
        <end position="33"/>
    </location>
</feature>
<accession>A0A1U7CVE3</accession>
<proteinExistence type="inferred from homology"/>
<dbReference type="OrthoDB" id="9793581at2"/>
<organism evidence="9 10">
    <name type="scientific">Paludisphaera borealis</name>
    <dbReference type="NCBI Taxonomy" id="1387353"/>
    <lineage>
        <taxon>Bacteria</taxon>
        <taxon>Pseudomonadati</taxon>
        <taxon>Planctomycetota</taxon>
        <taxon>Planctomycetia</taxon>
        <taxon>Isosphaerales</taxon>
        <taxon>Isosphaeraceae</taxon>
        <taxon>Paludisphaera</taxon>
    </lineage>
</organism>
<dbReference type="GO" id="GO:0015031">
    <property type="term" value="P:protein transport"/>
    <property type="evidence" value="ECO:0007669"/>
    <property type="project" value="UniProtKB-KW"/>
</dbReference>